<name>A0A9P0FIM8_BRAAE</name>
<organism evidence="1 2">
    <name type="scientific">Brassicogethes aeneus</name>
    <name type="common">Rape pollen beetle</name>
    <name type="synonym">Meligethes aeneus</name>
    <dbReference type="NCBI Taxonomy" id="1431903"/>
    <lineage>
        <taxon>Eukaryota</taxon>
        <taxon>Metazoa</taxon>
        <taxon>Ecdysozoa</taxon>
        <taxon>Arthropoda</taxon>
        <taxon>Hexapoda</taxon>
        <taxon>Insecta</taxon>
        <taxon>Pterygota</taxon>
        <taxon>Neoptera</taxon>
        <taxon>Endopterygota</taxon>
        <taxon>Coleoptera</taxon>
        <taxon>Polyphaga</taxon>
        <taxon>Cucujiformia</taxon>
        <taxon>Nitidulidae</taxon>
        <taxon>Meligethinae</taxon>
        <taxon>Brassicogethes</taxon>
    </lineage>
</organism>
<dbReference type="Proteomes" id="UP001154078">
    <property type="component" value="Chromosome 4"/>
</dbReference>
<dbReference type="AlphaFoldDB" id="A0A9P0FIM8"/>
<sequence>MVAEKLYYPDSNKDFMKAQPMPFKTAMLGLTPQHFTTTTEKITTLDYPQLTNYRSKYYPKNIQDIIGYVNKDSQTKKVQEKQINQASHKEYYNISAYGSSFLNNDPFFRYKPQDPSDINLLATASFRFAPPVWSNFRRTTPKFLKTSPSNLQSVENTHEQYNMRKPLVVTLNIYPEKNDLGRLFHTFRKRNIPYKITLADSKKLKGKTMISLNLYPDSTHPSNKNNNNSYYIAMVRRRSIQNRYPVPGILVNINSSQPID</sequence>
<gene>
    <name evidence="1" type="ORF">MELIAE_LOCUS6576</name>
</gene>
<protein>
    <submittedName>
        <fullName evidence="1">Uncharacterized protein</fullName>
    </submittedName>
</protein>
<proteinExistence type="predicted"/>
<dbReference type="OrthoDB" id="45313at2759"/>
<dbReference type="EMBL" id="OV121135">
    <property type="protein sequence ID" value="CAH0555141.1"/>
    <property type="molecule type" value="Genomic_DNA"/>
</dbReference>
<evidence type="ECO:0000313" key="1">
    <source>
        <dbReference type="EMBL" id="CAH0555141.1"/>
    </source>
</evidence>
<evidence type="ECO:0000313" key="2">
    <source>
        <dbReference type="Proteomes" id="UP001154078"/>
    </source>
</evidence>
<reference evidence="1" key="1">
    <citation type="submission" date="2021-12" db="EMBL/GenBank/DDBJ databases">
        <authorList>
            <person name="King R."/>
        </authorList>
    </citation>
    <scope>NUCLEOTIDE SEQUENCE</scope>
</reference>
<keyword evidence="2" id="KW-1185">Reference proteome</keyword>
<accession>A0A9P0FIM8</accession>